<dbReference type="RefSeq" id="XP_034232097.1">
    <property type="nucleotide sequence ID" value="XM_034376206.1"/>
</dbReference>
<keyword evidence="11" id="KW-0677">Repeat</keyword>
<keyword evidence="13" id="KW-0333">Golgi apparatus</keyword>
<dbReference type="PANTHER" id="PTHR19237:SF20">
    <property type="entry name" value="NUCLEOBINDIN 1"/>
    <property type="match status" value="1"/>
</dbReference>
<evidence type="ECO:0000256" key="9">
    <source>
        <dbReference type="ARBA" id="ARBA00022658"/>
    </source>
</evidence>
<gene>
    <name evidence="19 20" type="primary">LOC117640023</name>
</gene>
<evidence type="ECO:0000313" key="18">
    <source>
        <dbReference type="Proteomes" id="UP000515158"/>
    </source>
</evidence>
<dbReference type="PROSITE" id="PS00018">
    <property type="entry name" value="EF_HAND_1"/>
    <property type="match status" value="1"/>
</dbReference>
<evidence type="ECO:0000256" key="14">
    <source>
        <dbReference type="ARBA" id="ARBA00023125"/>
    </source>
</evidence>
<keyword evidence="12" id="KW-0106">Calcium</keyword>
<evidence type="ECO:0000313" key="20">
    <source>
        <dbReference type="RefSeq" id="XP_034232098.1"/>
    </source>
</evidence>
<keyword evidence="6" id="KW-0963">Cytoplasm</keyword>
<keyword evidence="10 16" id="KW-0732">Signal</keyword>
<dbReference type="OrthoDB" id="5982823at2759"/>
<dbReference type="InterPro" id="IPR011992">
    <property type="entry name" value="EF-hand-dom_pair"/>
</dbReference>
<evidence type="ECO:0000256" key="4">
    <source>
        <dbReference type="ARBA" id="ARBA00004613"/>
    </source>
</evidence>
<dbReference type="InterPro" id="IPR040250">
    <property type="entry name" value="Nucleobindin"/>
</dbReference>
<evidence type="ECO:0000256" key="12">
    <source>
        <dbReference type="ARBA" id="ARBA00022837"/>
    </source>
</evidence>
<comment type="subcellular location">
    <subcellularLocation>
        <location evidence="2">Cytoplasm</location>
    </subcellularLocation>
    <subcellularLocation>
        <location evidence="3">Golgi apparatus</location>
    </subcellularLocation>
    <subcellularLocation>
        <location evidence="1">Membrane</location>
        <topology evidence="1">Peripheral membrane protein</topology>
    </subcellularLocation>
    <subcellularLocation>
        <location evidence="4">Secreted</location>
    </subcellularLocation>
</comment>
<protein>
    <submittedName>
        <fullName evidence="19 20">Uncharacterized protein LOC117640023</fullName>
    </submittedName>
</protein>
<evidence type="ECO:0000256" key="5">
    <source>
        <dbReference type="ARBA" id="ARBA00008063"/>
    </source>
</evidence>
<feature type="domain" description="EF-hand" evidence="17">
    <location>
        <begin position="198"/>
        <end position="233"/>
    </location>
</feature>
<dbReference type="SUPFAM" id="SSF47473">
    <property type="entry name" value="EF-hand"/>
    <property type="match status" value="1"/>
</dbReference>
<evidence type="ECO:0000256" key="13">
    <source>
        <dbReference type="ARBA" id="ARBA00023034"/>
    </source>
</evidence>
<dbReference type="Pfam" id="PF25434">
    <property type="entry name" value="NUCB1_N"/>
    <property type="match status" value="1"/>
</dbReference>
<dbReference type="Gene3D" id="1.10.238.10">
    <property type="entry name" value="EF-hand"/>
    <property type="match status" value="1"/>
</dbReference>
<dbReference type="GO" id="GO:0003677">
    <property type="term" value="F:DNA binding"/>
    <property type="evidence" value="ECO:0007669"/>
    <property type="project" value="UniProtKB-KW"/>
</dbReference>
<dbReference type="CDD" id="cd00051">
    <property type="entry name" value="EFh"/>
    <property type="match status" value="1"/>
</dbReference>
<organism evidence="19">
    <name type="scientific">Thrips palmi</name>
    <name type="common">Melon thrips</name>
    <dbReference type="NCBI Taxonomy" id="161013"/>
    <lineage>
        <taxon>Eukaryota</taxon>
        <taxon>Metazoa</taxon>
        <taxon>Ecdysozoa</taxon>
        <taxon>Arthropoda</taxon>
        <taxon>Hexapoda</taxon>
        <taxon>Insecta</taxon>
        <taxon>Pterygota</taxon>
        <taxon>Neoptera</taxon>
        <taxon>Paraneoptera</taxon>
        <taxon>Thysanoptera</taxon>
        <taxon>Terebrantia</taxon>
        <taxon>Thripoidea</taxon>
        <taxon>Thripidae</taxon>
        <taxon>Thrips</taxon>
    </lineage>
</organism>
<dbReference type="RefSeq" id="XP_034232098.1">
    <property type="nucleotide sequence ID" value="XM_034376207.1"/>
</dbReference>
<evidence type="ECO:0000256" key="15">
    <source>
        <dbReference type="ARBA" id="ARBA00023136"/>
    </source>
</evidence>
<evidence type="ECO:0000256" key="2">
    <source>
        <dbReference type="ARBA" id="ARBA00004496"/>
    </source>
</evidence>
<reference evidence="19 20" key="1">
    <citation type="submission" date="2025-04" db="UniProtKB">
        <authorList>
            <consortium name="RefSeq"/>
        </authorList>
    </citation>
    <scope>IDENTIFICATION</scope>
    <source>
        <tissue evidence="19 20">Total insect</tissue>
    </source>
</reference>
<evidence type="ECO:0000256" key="10">
    <source>
        <dbReference type="ARBA" id="ARBA00022729"/>
    </source>
</evidence>
<dbReference type="GO" id="GO:0005085">
    <property type="term" value="F:guanyl-nucleotide exchange factor activity"/>
    <property type="evidence" value="ECO:0007669"/>
    <property type="project" value="UniProtKB-KW"/>
</dbReference>
<dbReference type="AlphaFoldDB" id="A0A6P8YE43"/>
<evidence type="ECO:0000256" key="16">
    <source>
        <dbReference type="SAM" id="SignalP"/>
    </source>
</evidence>
<dbReference type="InterPro" id="IPR018247">
    <property type="entry name" value="EF_Hand_1_Ca_BS"/>
</dbReference>
<dbReference type="GO" id="GO:0070062">
    <property type="term" value="C:extracellular exosome"/>
    <property type="evidence" value="ECO:0007669"/>
    <property type="project" value="TreeGrafter"/>
</dbReference>
<dbReference type="InterPro" id="IPR057576">
    <property type="entry name" value="NUCB1_N"/>
</dbReference>
<feature type="domain" description="EF-hand" evidence="17">
    <location>
        <begin position="150"/>
        <end position="179"/>
    </location>
</feature>
<dbReference type="GO" id="GO:0005794">
    <property type="term" value="C:Golgi apparatus"/>
    <property type="evidence" value="ECO:0007669"/>
    <property type="project" value="UniProtKB-SubCell"/>
</dbReference>
<dbReference type="PROSITE" id="PS50222">
    <property type="entry name" value="EF_HAND_2"/>
    <property type="match status" value="2"/>
</dbReference>
<dbReference type="GO" id="GO:0005509">
    <property type="term" value="F:calcium ion binding"/>
    <property type="evidence" value="ECO:0007669"/>
    <property type="project" value="InterPro"/>
</dbReference>
<evidence type="ECO:0000256" key="6">
    <source>
        <dbReference type="ARBA" id="ARBA00022490"/>
    </source>
</evidence>
<proteinExistence type="inferred from homology"/>
<comment type="similarity">
    <text evidence="5">Belongs to the nucleobindin family.</text>
</comment>
<dbReference type="Proteomes" id="UP000515158">
    <property type="component" value="Unplaced"/>
</dbReference>
<sequence>MRVFLCFSLVLSAVVAHPVNQSTKRPDDGLLEQKEIVCPPSDTDASEQLYLHRVFGTLRNDATFREKLVQTDIQSSEIAYDLKSASPDIQTRLHEGKRMEMERLGRNCTFGTKHIDCAHPDSFKEEDLKKTLSVTIKYFAVQFLGTPNPKTFFHLHDRNGNGVLEFEEVKAMIKAQLTFLRKCSRDSKTDLDEASAAALKDRLERVFQDGDTNKDGLTTYEEFQRIFMTGVLTWFDFLAVIDEVIKQTLDGLARGLKQVVEVLRH</sequence>
<keyword evidence="18" id="KW-1185">Reference proteome</keyword>
<accession>A0A6P8YE43</accession>
<evidence type="ECO:0000256" key="1">
    <source>
        <dbReference type="ARBA" id="ARBA00004170"/>
    </source>
</evidence>
<keyword evidence="15" id="KW-0472">Membrane</keyword>
<evidence type="ECO:0000256" key="11">
    <source>
        <dbReference type="ARBA" id="ARBA00022737"/>
    </source>
</evidence>
<dbReference type="InterPro" id="IPR002048">
    <property type="entry name" value="EF_hand_dom"/>
</dbReference>
<dbReference type="Pfam" id="PF13499">
    <property type="entry name" value="EF-hand_7"/>
    <property type="match status" value="1"/>
</dbReference>
<dbReference type="GeneID" id="117640023"/>
<keyword evidence="9" id="KW-0344">Guanine-nucleotide releasing factor</keyword>
<feature type="chain" id="PRO_5044654791" evidence="16">
    <location>
        <begin position="17"/>
        <end position="265"/>
    </location>
</feature>
<evidence type="ECO:0000256" key="7">
    <source>
        <dbReference type="ARBA" id="ARBA00022525"/>
    </source>
</evidence>
<evidence type="ECO:0000256" key="8">
    <source>
        <dbReference type="ARBA" id="ARBA00022553"/>
    </source>
</evidence>
<dbReference type="PANTHER" id="PTHR19237">
    <property type="entry name" value="NUCLEOBINDIN"/>
    <property type="match status" value="1"/>
</dbReference>
<dbReference type="KEGG" id="tpal:117640023"/>
<keyword evidence="14" id="KW-0238">DNA-binding</keyword>
<evidence type="ECO:0000259" key="17">
    <source>
        <dbReference type="PROSITE" id="PS50222"/>
    </source>
</evidence>
<feature type="signal peptide" evidence="16">
    <location>
        <begin position="1"/>
        <end position="16"/>
    </location>
</feature>
<evidence type="ECO:0000256" key="3">
    <source>
        <dbReference type="ARBA" id="ARBA00004555"/>
    </source>
</evidence>
<dbReference type="SMART" id="SM00054">
    <property type="entry name" value="EFh"/>
    <property type="match status" value="2"/>
</dbReference>
<evidence type="ECO:0000313" key="19">
    <source>
        <dbReference type="RefSeq" id="XP_034232097.1"/>
    </source>
</evidence>
<keyword evidence="8" id="KW-0597">Phosphoprotein</keyword>
<name>A0A6P8YE43_THRPL</name>
<dbReference type="GO" id="GO:0016020">
    <property type="term" value="C:membrane"/>
    <property type="evidence" value="ECO:0007669"/>
    <property type="project" value="UniProtKB-SubCell"/>
</dbReference>
<keyword evidence="7" id="KW-0964">Secreted</keyword>
<dbReference type="GO" id="GO:0005793">
    <property type="term" value="C:endoplasmic reticulum-Golgi intermediate compartment"/>
    <property type="evidence" value="ECO:0007669"/>
    <property type="project" value="TreeGrafter"/>
</dbReference>